<proteinExistence type="predicted"/>
<dbReference type="AlphaFoldDB" id="L0R5P5"/>
<keyword evidence="1" id="KW-0812">Transmembrane</keyword>
<dbReference type="Proteomes" id="UP000010808">
    <property type="component" value="Chromosome"/>
</dbReference>
<organism evidence="2 3">
    <name type="scientific">Maridesulfovibrio hydrothermalis AM13 = DSM 14728</name>
    <dbReference type="NCBI Taxonomy" id="1121451"/>
    <lineage>
        <taxon>Bacteria</taxon>
        <taxon>Pseudomonadati</taxon>
        <taxon>Thermodesulfobacteriota</taxon>
        <taxon>Desulfovibrionia</taxon>
        <taxon>Desulfovibrionales</taxon>
        <taxon>Desulfovibrionaceae</taxon>
        <taxon>Maridesulfovibrio</taxon>
    </lineage>
</organism>
<dbReference type="KEGG" id="dhy:DESAM_10022"/>
<feature type="transmembrane region" description="Helical" evidence="1">
    <location>
        <begin position="124"/>
        <end position="149"/>
    </location>
</feature>
<accession>L0R5P5</accession>
<sequence>MSKMKRIKNLSAAKEETPEVDEITMMEARLGLLSQQEQHKIESNMELIKLLREFQKVIKESTRTVEKTIEETKDFPIKAVKLLEKDVKHCIAICNLVNKQAGKAHEEACEVYNYMQNEARKNTYINLGAMFLFSMTGVLLGVVIILYTLGVL</sequence>
<name>L0R5P5_9BACT</name>
<evidence type="ECO:0000313" key="2">
    <source>
        <dbReference type="EMBL" id="CCO22003.1"/>
    </source>
</evidence>
<keyword evidence="1" id="KW-0472">Membrane</keyword>
<dbReference type="HOGENOM" id="CLU_1719394_0_0_7"/>
<protein>
    <submittedName>
        <fullName evidence="2">Uncharacterized protein</fullName>
    </submittedName>
</protein>
<keyword evidence="3" id="KW-1185">Reference proteome</keyword>
<evidence type="ECO:0000256" key="1">
    <source>
        <dbReference type="SAM" id="Phobius"/>
    </source>
</evidence>
<gene>
    <name evidence="2" type="ORF">DESAM_10022</name>
</gene>
<keyword evidence="1" id="KW-1133">Transmembrane helix</keyword>
<dbReference type="STRING" id="1121451.DESAM_10022"/>
<reference evidence="2 3" key="1">
    <citation type="submission" date="2012-10" db="EMBL/GenBank/DDBJ databases">
        <authorList>
            <person name="Genoscope - CEA"/>
        </authorList>
    </citation>
    <scope>NUCLEOTIDE SEQUENCE [LARGE SCALE GENOMIC DNA]</scope>
    <source>
        <strain evidence="3">AM13 / DSM 14728</strain>
    </source>
</reference>
<evidence type="ECO:0000313" key="3">
    <source>
        <dbReference type="Proteomes" id="UP000010808"/>
    </source>
</evidence>
<dbReference type="EMBL" id="FO203522">
    <property type="protein sequence ID" value="CCO22003.1"/>
    <property type="molecule type" value="Genomic_DNA"/>
</dbReference>